<dbReference type="EMBL" id="KK105732">
    <property type="protein sequence ID" value="KIY92325.1"/>
    <property type="molecule type" value="Genomic_DNA"/>
</dbReference>
<dbReference type="GeneID" id="25733319"/>
<protein>
    <submittedName>
        <fullName evidence="1">Uncharacterized protein</fullName>
    </submittedName>
</protein>
<gene>
    <name evidence="1" type="ORF">MNEG_15638</name>
</gene>
<evidence type="ECO:0000313" key="1">
    <source>
        <dbReference type="EMBL" id="KIY92325.1"/>
    </source>
</evidence>
<name>A0A0D2MAC2_9CHLO</name>
<sequence>MVAAIVPSDDAAEGLVRGALDIVQHLTLTPSLRLYDPNGRHPISEDGPLQK</sequence>
<evidence type="ECO:0000313" key="2">
    <source>
        <dbReference type="Proteomes" id="UP000054498"/>
    </source>
</evidence>
<dbReference type="Proteomes" id="UP000054498">
    <property type="component" value="Unassembled WGS sequence"/>
</dbReference>
<dbReference type="AlphaFoldDB" id="A0A0D2MAC2"/>
<organism evidence="1 2">
    <name type="scientific">Monoraphidium neglectum</name>
    <dbReference type="NCBI Taxonomy" id="145388"/>
    <lineage>
        <taxon>Eukaryota</taxon>
        <taxon>Viridiplantae</taxon>
        <taxon>Chlorophyta</taxon>
        <taxon>core chlorophytes</taxon>
        <taxon>Chlorophyceae</taxon>
        <taxon>CS clade</taxon>
        <taxon>Sphaeropleales</taxon>
        <taxon>Selenastraceae</taxon>
        <taxon>Monoraphidium</taxon>
    </lineage>
</organism>
<feature type="non-terminal residue" evidence="1">
    <location>
        <position position="51"/>
    </location>
</feature>
<reference evidence="1 2" key="1">
    <citation type="journal article" date="2013" name="BMC Genomics">
        <title>Reconstruction of the lipid metabolism for the microalga Monoraphidium neglectum from its genome sequence reveals characteristics suitable for biofuel production.</title>
        <authorList>
            <person name="Bogen C."/>
            <person name="Al-Dilaimi A."/>
            <person name="Albersmeier A."/>
            <person name="Wichmann J."/>
            <person name="Grundmann M."/>
            <person name="Rupp O."/>
            <person name="Lauersen K.J."/>
            <person name="Blifernez-Klassen O."/>
            <person name="Kalinowski J."/>
            <person name="Goesmann A."/>
            <person name="Mussgnug J.H."/>
            <person name="Kruse O."/>
        </authorList>
    </citation>
    <scope>NUCLEOTIDE SEQUENCE [LARGE SCALE GENOMIC DNA]</scope>
    <source>
        <strain evidence="1 2">SAG 48.87</strain>
    </source>
</reference>
<accession>A0A0D2MAC2</accession>
<dbReference type="RefSeq" id="XP_013891345.1">
    <property type="nucleotide sequence ID" value="XM_014035891.1"/>
</dbReference>
<keyword evidence="2" id="KW-1185">Reference proteome</keyword>
<dbReference type="KEGG" id="mng:MNEG_15638"/>
<proteinExistence type="predicted"/>